<organism evidence="2 3">
    <name type="scientific">Trichonephila clavata</name>
    <name type="common">Joro spider</name>
    <name type="synonym">Nephila clavata</name>
    <dbReference type="NCBI Taxonomy" id="2740835"/>
    <lineage>
        <taxon>Eukaryota</taxon>
        <taxon>Metazoa</taxon>
        <taxon>Ecdysozoa</taxon>
        <taxon>Arthropoda</taxon>
        <taxon>Chelicerata</taxon>
        <taxon>Arachnida</taxon>
        <taxon>Araneae</taxon>
        <taxon>Araneomorphae</taxon>
        <taxon>Entelegynae</taxon>
        <taxon>Araneoidea</taxon>
        <taxon>Nephilidae</taxon>
        <taxon>Trichonephila</taxon>
    </lineage>
</organism>
<evidence type="ECO:0000256" key="1">
    <source>
        <dbReference type="SAM" id="SignalP"/>
    </source>
</evidence>
<keyword evidence="1" id="KW-0732">Signal</keyword>
<dbReference type="OrthoDB" id="10290093at2759"/>
<dbReference type="AlphaFoldDB" id="A0A8X6J360"/>
<dbReference type="PANTHER" id="PTHR33426">
    <property type="entry name" value="C2H2-TYPE DOMAIN-CONTAINING PROTEIN"/>
    <property type="match status" value="1"/>
</dbReference>
<comment type="caution">
    <text evidence="2">The sequence shown here is derived from an EMBL/GenBank/DDBJ whole genome shotgun (WGS) entry which is preliminary data.</text>
</comment>
<dbReference type="EMBL" id="BMAO01006357">
    <property type="protein sequence ID" value="GFR07928.1"/>
    <property type="molecule type" value="Genomic_DNA"/>
</dbReference>
<name>A0A8X6J360_TRICU</name>
<feature type="chain" id="PRO_5036491238" evidence="1">
    <location>
        <begin position="18"/>
        <end position="102"/>
    </location>
</feature>
<feature type="signal peptide" evidence="1">
    <location>
        <begin position="1"/>
        <end position="17"/>
    </location>
</feature>
<evidence type="ECO:0000313" key="2">
    <source>
        <dbReference type="EMBL" id="GFR07928.1"/>
    </source>
</evidence>
<evidence type="ECO:0000313" key="3">
    <source>
        <dbReference type="Proteomes" id="UP000887116"/>
    </source>
</evidence>
<protein>
    <submittedName>
        <fullName evidence="2">Uncharacterized protein</fullName>
    </submittedName>
</protein>
<gene>
    <name evidence="2" type="ORF">TNCT_592591</name>
</gene>
<dbReference type="Proteomes" id="UP000887116">
    <property type="component" value="Unassembled WGS sequence"/>
</dbReference>
<keyword evidence="3" id="KW-1185">Reference proteome</keyword>
<sequence length="102" mass="10611">MFLHVRFLVEPLATVLARVGPGVRVYEQVRGQGGGPFEGLSALLALEGPLCSVDGPMLTQADLVAKRLVAQFAGKGPLAAVGTSGVHLKAVGRAEHLIAFHT</sequence>
<proteinExistence type="predicted"/>
<reference evidence="2" key="1">
    <citation type="submission" date="2020-07" db="EMBL/GenBank/DDBJ databases">
        <title>Multicomponent nature underlies the extraordinary mechanical properties of spider dragline silk.</title>
        <authorList>
            <person name="Kono N."/>
            <person name="Nakamura H."/>
            <person name="Mori M."/>
            <person name="Yoshida Y."/>
            <person name="Ohtoshi R."/>
            <person name="Malay A.D."/>
            <person name="Moran D.A.P."/>
            <person name="Tomita M."/>
            <person name="Numata K."/>
            <person name="Arakawa K."/>
        </authorList>
    </citation>
    <scope>NUCLEOTIDE SEQUENCE</scope>
</reference>
<accession>A0A8X6J360</accession>
<dbReference type="PANTHER" id="PTHR33426:SF32">
    <property type="match status" value="1"/>
</dbReference>